<comment type="caution">
    <text evidence="8">The sequence shown here is derived from an EMBL/GenBank/DDBJ whole genome shotgun (WGS) entry which is preliminary data.</text>
</comment>
<evidence type="ECO:0000256" key="1">
    <source>
        <dbReference type="ARBA" id="ARBA00004651"/>
    </source>
</evidence>
<dbReference type="InterPro" id="IPR051907">
    <property type="entry name" value="DoxX-like_oxidoreductase"/>
</dbReference>
<dbReference type="GO" id="GO:0005886">
    <property type="term" value="C:plasma membrane"/>
    <property type="evidence" value="ECO:0007669"/>
    <property type="project" value="UniProtKB-SubCell"/>
</dbReference>
<evidence type="ECO:0000313" key="8">
    <source>
        <dbReference type="EMBL" id="TDO96192.1"/>
    </source>
</evidence>
<gene>
    <name evidence="8" type="ORF">DFP79_2764</name>
</gene>
<keyword evidence="4 7" id="KW-0812">Transmembrane</keyword>
<feature type="transmembrane region" description="Helical" evidence="7">
    <location>
        <begin position="30"/>
        <end position="49"/>
    </location>
</feature>
<keyword evidence="3" id="KW-1003">Cell membrane</keyword>
<name>A0A4V3CG36_9GAMM</name>
<dbReference type="OrthoDB" id="5398343at2"/>
<accession>A0A4V3CG36</accession>
<keyword evidence="9" id="KW-1185">Reference proteome</keyword>
<feature type="transmembrane region" description="Helical" evidence="7">
    <location>
        <begin position="96"/>
        <end position="112"/>
    </location>
</feature>
<feature type="transmembrane region" description="Helical" evidence="7">
    <location>
        <begin position="69"/>
        <end position="89"/>
    </location>
</feature>
<dbReference type="PANTHER" id="PTHR33452:SF1">
    <property type="entry name" value="INNER MEMBRANE PROTEIN YPHA-RELATED"/>
    <property type="match status" value="1"/>
</dbReference>
<dbReference type="Proteomes" id="UP000294656">
    <property type="component" value="Unassembled WGS sequence"/>
</dbReference>
<dbReference type="RefSeq" id="WP_133504492.1">
    <property type="nucleotide sequence ID" value="NZ_SNXC01000014.1"/>
</dbReference>
<evidence type="ECO:0000256" key="5">
    <source>
        <dbReference type="ARBA" id="ARBA00022989"/>
    </source>
</evidence>
<keyword evidence="6 7" id="KW-0472">Membrane</keyword>
<dbReference type="PANTHER" id="PTHR33452">
    <property type="entry name" value="OXIDOREDUCTASE CATD-RELATED"/>
    <property type="match status" value="1"/>
</dbReference>
<evidence type="ECO:0000256" key="7">
    <source>
        <dbReference type="SAM" id="Phobius"/>
    </source>
</evidence>
<dbReference type="InterPro" id="IPR032808">
    <property type="entry name" value="DoxX"/>
</dbReference>
<comment type="subcellular location">
    <subcellularLocation>
        <location evidence="1">Cell membrane</location>
        <topology evidence="1">Multi-pass membrane protein</topology>
    </subcellularLocation>
</comment>
<organism evidence="8 9">
    <name type="scientific">Marinomonas balearica</name>
    <dbReference type="NCBI Taxonomy" id="491947"/>
    <lineage>
        <taxon>Bacteria</taxon>
        <taxon>Pseudomonadati</taxon>
        <taxon>Pseudomonadota</taxon>
        <taxon>Gammaproteobacteria</taxon>
        <taxon>Oceanospirillales</taxon>
        <taxon>Oceanospirillaceae</taxon>
        <taxon>Marinomonas</taxon>
    </lineage>
</organism>
<evidence type="ECO:0000313" key="9">
    <source>
        <dbReference type="Proteomes" id="UP000294656"/>
    </source>
</evidence>
<protein>
    <submittedName>
        <fullName evidence="8">Putative oxidoreductase</fullName>
    </submittedName>
</protein>
<dbReference type="EMBL" id="SNXC01000014">
    <property type="protein sequence ID" value="TDO96192.1"/>
    <property type="molecule type" value="Genomic_DNA"/>
</dbReference>
<evidence type="ECO:0000256" key="4">
    <source>
        <dbReference type="ARBA" id="ARBA00022692"/>
    </source>
</evidence>
<evidence type="ECO:0000256" key="3">
    <source>
        <dbReference type="ARBA" id="ARBA00022475"/>
    </source>
</evidence>
<evidence type="ECO:0000256" key="2">
    <source>
        <dbReference type="ARBA" id="ARBA00006679"/>
    </source>
</evidence>
<keyword evidence="5 7" id="KW-1133">Transmembrane helix</keyword>
<proteinExistence type="inferred from homology"/>
<feature type="transmembrane region" description="Helical" evidence="7">
    <location>
        <begin position="159"/>
        <end position="183"/>
    </location>
</feature>
<dbReference type="Pfam" id="PF07681">
    <property type="entry name" value="DoxX"/>
    <property type="match status" value="1"/>
</dbReference>
<evidence type="ECO:0000256" key="6">
    <source>
        <dbReference type="ARBA" id="ARBA00023136"/>
    </source>
</evidence>
<sequence>MSNVSIFQSSEERLFLPIMSTLYNQFAQPYGWLIFRIIFGGMLVIEGWPKILDPFAQVGFVEHLGFYPGWLWSPLLAVMQFFGGMFIVAGFLTRPVAIANAVMLAITLWFHFSHPYGHAFLTPAGIEALQAGSDFFTPEGISRLSDGGVKFLHLVQLKAYLASLFWTVGTLLIAAFGGGYFSIDRLMKKQF</sequence>
<dbReference type="AlphaFoldDB" id="A0A4V3CG36"/>
<comment type="similarity">
    <text evidence="2">Belongs to the DoxX family.</text>
</comment>
<reference evidence="8 9" key="1">
    <citation type="submission" date="2019-03" db="EMBL/GenBank/DDBJ databases">
        <title>Genomic Encyclopedia of Type Strains, Phase III (KMG-III): the genomes of soil and plant-associated and newly described type strains.</title>
        <authorList>
            <person name="Whitman W."/>
        </authorList>
    </citation>
    <scope>NUCLEOTIDE SEQUENCE [LARGE SCALE GENOMIC DNA]</scope>
    <source>
        <strain evidence="8 9">CECT 7378</strain>
    </source>
</reference>